<reference evidence="2" key="1">
    <citation type="journal article" date="2013" name="Science">
        <title>Gene transfer from bacteria and archaea facilitated evolution of an extremophilic eukaryote.</title>
        <authorList>
            <person name="Schonknecht G."/>
            <person name="Chen W.H."/>
            <person name="Ternes C.M."/>
            <person name="Barbier G.G."/>
            <person name="Shrestha R.P."/>
            <person name="Stanke M."/>
            <person name="Brautigam A."/>
            <person name="Baker B.J."/>
            <person name="Banfield J.F."/>
            <person name="Garavito R.M."/>
            <person name="Carr K."/>
            <person name="Wilkerson C."/>
            <person name="Rensing S.A."/>
            <person name="Gagneul D."/>
            <person name="Dickenson N.E."/>
            <person name="Oesterhelt C."/>
            <person name="Lercher M.J."/>
            <person name="Weber A.P."/>
        </authorList>
    </citation>
    <scope>NUCLEOTIDE SEQUENCE [LARGE SCALE GENOMIC DNA]</scope>
    <source>
        <strain evidence="2">074W</strain>
    </source>
</reference>
<keyword evidence="2" id="KW-1185">Reference proteome</keyword>
<dbReference type="Proteomes" id="UP000030680">
    <property type="component" value="Unassembled WGS sequence"/>
</dbReference>
<proteinExistence type="predicted"/>
<gene>
    <name evidence="1" type="ORF">Gasu_24640</name>
</gene>
<dbReference type="EMBL" id="KB454501">
    <property type="protein sequence ID" value="EME30320.1"/>
    <property type="molecule type" value="Genomic_DNA"/>
</dbReference>
<evidence type="ECO:0000313" key="2">
    <source>
        <dbReference type="Proteomes" id="UP000030680"/>
    </source>
</evidence>
<evidence type="ECO:0000313" key="1">
    <source>
        <dbReference type="EMBL" id="EME30320.1"/>
    </source>
</evidence>
<dbReference type="GeneID" id="17089054"/>
<dbReference type="RefSeq" id="XP_005706840.1">
    <property type="nucleotide sequence ID" value="XM_005706783.1"/>
</dbReference>
<name>M2X1U7_GALSU</name>
<organism evidence="1 2">
    <name type="scientific">Galdieria sulphuraria</name>
    <name type="common">Red alga</name>
    <dbReference type="NCBI Taxonomy" id="130081"/>
    <lineage>
        <taxon>Eukaryota</taxon>
        <taxon>Rhodophyta</taxon>
        <taxon>Bangiophyceae</taxon>
        <taxon>Galdieriales</taxon>
        <taxon>Galdieriaceae</taxon>
        <taxon>Galdieria</taxon>
    </lineage>
</organism>
<sequence length="80" mass="9392">MRGKTSCRTYSIQVSPKSRKLVEISSKNRINIFFSIYQRFTQTHFTPPPIRNSQMTEKLSKEMEESVCFIVRAIALFGDW</sequence>
<dbReference type="AlphaFoldDB" id="M2X1U7"/>
<accession>M2X1U7</accession>
<dbReference type="KEGG" id="gsl:Gasu_24640"/>
<protein>
    <submittedName>
        <fullName evidence="1">Uncharacterized protein</fullName>
    </submittedName>
</protein>
<dbReference type="Gramene" id="EME30320">
    <property type="protein sequence ID" value="EME30320"/>
    <property type="gene ID" value="Gasu_24640"/>
</dbReference>